<feature type="region of interest" description="Disordered" evidence="1">
    <location>
        <begin position="415"/>
        <end position="479"/>
    </location>
</feature>
<dbReference type="Pfam" id="PF03357">
    <property type="entry name" value="Snf7"/>
    <property type="match status" value="1"/>
</dbReference>
<evidence type="ECO:0000313" key="2">
    <source>
        <dbReference type="EMBL" id="KAK5578145.1"/>
    </source>
</evidence>
<comment type="caution">
    <text evidence="2">The sequence shown here is derived from an EMBL/GenBank/DDBJ whole genome shotgun (WGS) entry which is preliminary data.</text>
</comment>
<dbReference type="GO" id="GO:0000815">
    <property type="term" value="C:ESCRT III complex"/>
    <property type="evidence" value="ECO:0007669"/>
    <property type="project" value="TreeGrafter"/>
</dbReference>
<dbReference type="InterPro" id="IPR005024">
    <property type="entry name" value="Snf7_fam"/>
</dbReference>
<feature type="compositionally biased region" description="Basic and acidic residues" evidence="1">
    <location>
        <begin position="464"/>
        <end position="479"/>
    </location>
</feature>
<evidence type="ECO:0000313" key="3">
    <source>
        <dbReference type="Proteomes" id="UP001344447"/>
    </source>
</evidence>
<dbReference type="GO" id="GO:0009898">
    <property type="term" value="C:cytoplasmic side of plasma membrane"/>
    <property type="evidence" value="ECO:0007669"/>
    <property type="project" value="TreeGrafter"/>
</dbReference>
<dbReference type="Pfam" id="PF25880">
    <property type="entry name" value="WHD_CHMP7_1st"/>
    <property type="match status" value="1"/>
</dbReference>
<sequence>MNNDKEINSEKSKRAISHFSNKKEIKNSDRRGILFSKLPSQQLNPDRYDNLMTFWNNSLTDISKSCNVLIFTPKLLSTYFTVENVSPIYLPLILNEMIKTKFIVKYEEYIKDYGWSKWVWTKVVVQPFQYYTGLSTTNTETDKNVKFILPEMIKDKAEQLYQHQLKNMNSTTDNIISYINLEKSIGDWFITREELDLLLLVLVRDSKALILTNKSNKSGLEETKGVKFAFDGEKVQPIQETDFGILKLQTTYETLKQQESKLLSDIEEISKTIKDSVRIKQKNHALLQLKKKKLLESILEKRATASTNIHEILFSIESAKSNKQIIETLCTGVSTLKKINDEISVDQVDSILDDYQDAITNQREIDDAMKSGFNSIESLSSADIDEDQLEKELDQMLQDHLAQEKEEKQKLKVIEKEKEKEKQQQQSQYNPNLPIPLKSEEDELLKELESLSVSSSLLPSNQKQSKEEEENKQKIGELI</sequence>
<dbReference type="GO" id="GO:0005771">
    <property type="term" value="C:multivesicular body"/>
    <property type="evidence" value="ECO:0007669"/>
    <property type="project" value="TreeGrafter"/>
</dbReference>
<evidence type="ECO:0008006" key="4">
    <source>
        <dbReference type="Google" id="ProtNLM"/>
    </source>
</evidence>
<feature type="compositionally biased region" description="Low complexity" evidence="1">
    <location>
        <begin position="450"/>
        <end position="463"/>
    </location>
</feature>
<proteinExistence type="predicted"/>
<dbReference type="PANTHER" id="PTHR22761">
    <property type="entry name" value="CHARGED MULTIVESICULAR BODY PROTEIN"/>
    <property type="match status" value="1"/>
</dbReference>
<organism evidence="2 3">
    <name type="scientific">Dictyostelium firmibasis</name>
    <dbReference type="NCBI Taxonomy" id="79012"/>
    <lineage>
        <taxon>Eukaryota</taxon>
        <taxon>Amoebozoa</taxon>
        <taxon>Evosea</taxon>
        <taxon>Eumycetozoa</taxon>
        <taxon>Dictyostelia</taxon>
        <taxon>Dictyosteliales</taxon>
        <taxon>Dictyosteliaceae</taxon>
        <taxon>Dictyostelium</taxon>
    </lineage>
</organism>
<dbReference type="GO" id="GO:0006900">
    <property type="term" value="P:vesicle budding from membrane"/>
    <property type="evidence" value="ECO:0007669"/>
    <property type="project" value="TreeGrafter"/>
</dbReference>
<accession>A0AAN7U3Y4</accession>
<dbReference type="GO" id="GO:0032511">
    <property type="term" value="P:late endosome to vacuole transport via multivesicular body sorting pathway"/>
    <property type="evidence" value="ECO:0007669"/>
    <property type="project" value="TreeGrafter"/>
</dbReference>
<dbReference type="Proteomes" id="UP001344447">
    <property type="component" value="Unassembled WGS sequence"/>
</dbReference>
<name>A0AAN7U3Y4_9MYCE</name>
<protein>
    <recommendedName>
        <fullName evidence="4">Charged multivesicular body protein 7</fullName>
    </recommendedName>
</protein>
<dbReference type="AlphaFoldDB" id="A0AAN7U3Y4"/>
<dbReference type="Gene3D" id="6.10.140.1230">
    <property type="match status" value="1"/>
</dbReference>
<evidence type="ECO:0000256" key="1">
    <source>
        <dbReference type="SAM" id="MobiDB-lite"/>
    </source>
</evidence>
<dbReference type="EMBL" id="JAVFKY010000004">
    <property type="protein sequence ID" value="KAK5578145.1"/>
    <property type="molecule type" value="Genomic_DNA"/>
</dbReference>
<reference evidence="2 3" key="1">
    <citation type="submission" date="2023-11" db="EMBL/GenBank/DDBJ databases">
        <title>Dfirmibasis_genome.</title>
        <authorList>
            <person name="Edelbroek B."/>
            <person name="Kjellin J."/>
            <person name="Jerlstrom-Hultqvist J."/>
            <person name="Soderbom F."/>
        </authorList>
    </citation>
    <scope>NUCLEOTIDE SEQUENCE [LARGE SCALE GENOMIC DNA]</scope>
    <source>
        <strain evidence="2 3">TNS-C-14</strain>
    </source>
</reference>
<gene>
    <name evidence="2" type="ORF">RB653_003098</name>
</gene>
<dbReference type="PANTHER" id="PTHR22761:SF96">
    <property type="entry name" value="BCDNA.GH08385"/>
    <property type="match status" value="1"/>
</dbReference>
<keyword evidence="3" id="KW-1185">Reference proteome</keyword>